<reference evidence="1 2" key="1">
    <citation type="journal article" date="2019" name="Commun. Biol.">
        <title>The bagworm genome reveals a unique fibroin gene that provides high tensile strength.</title>
        <authorList>
            <person name="Kono N."/>
            <person name="Nakamura H."/>
            <person name="Ohtoshi R."/>
            <person name="Tomita M."/>
            <person name="Numata K."/>
            <person name="Arakawa K."/>
        </authorList>
    </citation>
    <scope>NUCLEOTIDE SEQUENCE [LARGE SCALE GENOMIC DNA]</scope>
</reference>
<name>A0A4C1ZCE2_EUMVA</name>
<dbReference type="Proteomes" id="UP000299102">
    <property type="component" value="Unassembled WGS sequence"/>
</dbReference>
<protein>
    <submittedName>
        <fullName evidence="1">Uncharacterized protein</fullName>
    </submittedName>
</protein>
<gene>
    <name evidence="1" type="ORF">EVAR_69409_1</name>
</gene>
<dbReference type="AlphaFoldDB" id="A0A4C1ZCE2"/>
<evidence type="ECO:0000313" key="1">
    <source>
        <dbReference type="EMBL" id="GBP84833.1"/>
    </source>
</evidence>
<comment type="caution">
    <text evidence="1">The sequence shown here is derived from an EMBL/GenBank/DDBJ whole genome shotgun (WGS) entry which is preliminary data.</text>
</comment>
<proteinExistence type="predicted"/>
<keyword evidence="2" id="KW-1185">Reference proteome</keyword>
<organism evidence="1 2">
    <name type="scientific">Eumeta variegata</name>
    <name type="common">Bagworm moth</name>
    <name type="synonym">Eumeta japonica</name>
    <dbReference type="NCBI Taxonomy" id="151549"/>
    <lineage>
        <taxon>Eukaryota</taxon>
        <taxon>Metazoa</taxon>
        <taxon>Ecdysozoa</taxon>
        <taxon>Arthropoda</taxon>
        <taxon>Hexapoda</taxon>
        <taxon>Insecta</taxon>
        <taxon>Pterygota</taxon>
        <taxon>Neoptera</taxon>
        <taxon>Endopterygota</taxon>
        <taxon>Lepidoptera</taxon>
        <taxon>Glossata</taxon>
        <taxon>Ditrysia</taxon>
        <taxon>Tineoidea</taxon>
        <taxon>Psychidae</taxon>
        <taxon>Oiketicinae</taxon>
        <taxon>Eumeta</taxon>
    </lineage>
</organism>
<sequence length="124" mass="14131">MYPDGIKLTLSKGNALLMITDCRGRRRRRRRRVLAPHFKPAPLPPPAAPAFVSKPESCVRFADNDQNLLRQSRVSVFYFKPLLSEKAAAPNLANMNGLFTSRKGFFANDYAHFSPKWRTILIEI</sequence>
<accession>A0A4C1ZCE2</accession>
<evidence type="ECO:0000313" key="2">
    <source>
        <dbReference type="Proteomes" id="UP000299102"/>
    </source>
</evidence>
<dbReference type="EMBL" id="BGZK01001701">
    <property type="protein sequence ID" value="GBP84833.1"/>
    <property type="molecule type" value="Genomic_DNA"/>
</dbReference>